<dbReference type="EMBL" id="BART01037577">
    <property type="protein sequence ID" value="GAH08934.1"/>
    <property type="molecule type" value="Genomic_DNA"/>
</dbReference>
<feature type="non-terminal residue" evidence="1">
    <location>
        <position position="1"/>
    </location>
</feature>
<dbReference type="AlphaFoldDB" id="X1DVF4"/>
<organism evidence="1">
    <name type="scientific">marine sediment metagenome</name>
    <dbReference type="NCBI Taxonomy" id="412755"/>
    <lineage>
        <taxon>unclassified sequences</taxon>
        <taxon>metagenomes</taxon>
        <taxon>ecological metagenomes</taxon>
    </lineage>
</organism>
<name>X1DVF4_9ZZZZ</name>
<sequence length="141" mass="15950">AQALGIENNAEIIDAIGEAILGDVGYTESITTYGIEQLEFKTFKELETMIEKIEVGEMPFTDEQLADLLYLADQADEIKNAIDGGIDLVMEQVEDLIEPLIEEVVEDKMKAFNDRLSVVEELVMTLEYFFFSWCLDISHDC</sequence>
<gene>
    <name evidence="1" type="ORF">S01H4_62799</name>
</gene>
<protein>
    <submittedName>
        <fullName evidence="1">Uncharacterized protein</fullName>
    </submittedName>
</protein>
<evidence type="ECO:0000313" key="1">
    <source>
        <dbReference type="EMBL" id="GAH08934.1"/>
    </source>
</evidence>
<comment type="caution">
    <text evidence="1">The sequence shown here is derived from an EMBL/GenBank/DDBJ whole genome shotgun (WGS) entry which is preliminary data.</text>
</comment>
<proteinExistence type="predicted"/>
<reference evidence="1" key="1">
    <citation type="journal article" date="2014" name="Front. Microbiol.">
        <title>High frequency of phylogenetically diverse reductive dehalogenase-homologous genes in deep subseafloor sedimentary metagenomes.</title>
        <authorList>
            <person name="Kawai M."/>
            <person name="Futagami T."/>
            <person name="Toyoda A."/>
            <person name="Takaki Y."/>
            <person name="Nishi S."/>
            <person name="Hori S."/>
            <person name="Arai W."/>
            <person name="Tsubouchi T."/>
            <person name="Morono Y."/>
            <person name="Uchiyama I."/>
            <person name="Ito T."/>
            <person name="Fujiyama A."/>
            <person name="Inagaki F."/>
            <person name="Takami H."/>
        </authorList>
    </citation>
    <scope>NUCLEOTIDE SEQUENCE</scope>
    <source>
        <strain evidence="1">Expedition CK06-06</strain>
    </source>
</reference>
<accession>X1DVF4</accession>